<dbReference type="Gene3D" id="3.40.50.300">
    <property type="entry name" value="P-loop containing nucleotide triphosphate hydrolases"/>
    <property type="match status" value="1"/>
</dbReference>
<feature type="domain" description="ABC transporter" evidence="6">
    <location>
        <begin position="2"/>
        <end position="232"/>
    </location>
</feature>
<keyword evidence="3 7" id="KW-0067">ATP-binding</keyword>
<evidence type="ECO:0000256" key="5">
    <source>
        <dbReference type="ARBA" id="ARBA00037066"/>
    </source>
</evidence>
<dbReference type="Proteomes" id="UP000249248">
    <property type="component" value="Unassembled WGS sequence"/>
</dbReference>
<dbReference type="SUPFAM" id="SSF52540">
    <property type="entry name" value="P-loop containing nucleoside triphosphate hydrolases"/>
    <property type="match status" value="1"/>
</dbReference>
<dbReference type="OrthoDB" id="9787851at2"/>
<keyword evidence="2" id="KW-0547">Nucleotide-binding</keyword>
<evidence type="ECO:0000256" key="1">
    <source>
        <dbReference type="ARBA" id="ARBA00022448"/>
    </source>
</evidence>
<comment type="function">
    <text evidence="5">Part of the ABC transporter complex HmuTUV involved in hemin import. Responsible for energy coupling to the transport system.</text>
</comment>
<organism evidence="7 8">
    <name type="scientific">Putridiphycobacter roseus</name>
    <dbReference type="NCBI Taxonomy" id="2219161"/>
    <lineage>
        <taxon>Bacteria</taxon>
        <taxon>Pseudomonadati</taxon>
        <taxon>Bacteroidota</taxon>
        <taxon>Flavobacteriia</taxon>
        <taxon>Flavobacteriales</taxon>
        <taxon>Crocinitomicaceae</taxon>
        <taxon>Putridiphycobacter</taxon>
    </lineage>
</organism>
<evidence type="ECO:0000256" key="4">
    <source>
        <dbReference type="ARBA" id="ARBA00022967"/>
    </source>
</evidence>
<gene>
    <name evidence="7" type="ORF">DNU06_06545</name>
</gene>
<dbReference type="PROSITE" id="PS50893">
    <property type="entry name" value="ABC_TRANSPORTER_2"/>
    <property type="match status" value="1"/>
</dbReference>
<dbReference type="GO" id="GO:0016887">
    <property type="term" value="F:ATP hydrolysis activity"/>
    <property type="evidence" value="ECO:0007669"/>
    <property type="project" value="InterPro"/>
</dbReference>
<protein>
    <submittedName>
        <fullName evidence="7">ABC transporter ATP-binding protein</fullName>
    </submittedName>
</protein>
<dbReference type="PANTHER" id="PTHR42794">
    <property type="entry name" value="HEMIN IMPORT ATP-BINDING PROTEIN HMUV"/>
    <property type="match status" value="1"/>
</dbReference>
<evidence type="ECO:0000313" key="7">
    <source>
        <dbReference type="EMBL" id="PZE17482.1"/>
    </source>
</evidence>
<evidence type="ECO:0000313" key="8">
    <source>
        <dbReference type="Proteomes" id="UP000249248"/>
    </source>
</evidence>
<sequence length="234" mass="26228">MLSLNNLTIKLGDKKQVKTAGSLPIEKGLWALVGRNGAGKSTLIQTIIGVHPLESGTIEWQQRDLTLFNSKEKARIFSVVFTKPELFGNYGVEEVVALGRLPFQNVFGQHTDRDEMLIIEAMNTMGITNLQHQKFHTLSDGEKQLVMIARAIAQDTPVIILDEPTAFLDVLNRKKIVHILKEIARTKNKVILYSTHDVDMIPDTCDGMLWIHEAVLQMSIGNTAIRNTLNNLFN</sequence>
<dbReference type="InterPro" id="IPR003593">
    <property type="entry name" value="AAA+_ATPase"/>
</dbReference>
<dbReference type="RefSeq" id="WP_111062443.1">
    <property type="nucleotide sequence ID" value="NZ_JBHUCU010000027.1"/>
</dbReference>
<comment type="caution">
    <text evidence="7">The sequence shown here is derived from an EMBL/GenBank/DDBJ whole genome shotgun (WGS) entry which is preliminary data.</text>
</comment>
<reference evidence="7 8" key="1">
    <citation type="submission" date="2018-06" db="EMBL/GenBank/DDBJ databases">
        <title>The draft genome sequence of Crocinitomix sp. SM1701.</title>
        <authorList>
            <person name="Zhang X."/>
        </authorList>
    </citation>
    <scope>NUCLEOTIDE SEQUENCE [LARGE SCALE GENOMIC DNA]</scope>
    <source>
        <strain evidence="7 8">SM1701</strain>
    </source>
</reference>
<dbReference type="InterPro" id="IPR027417">
    <property type="entry name" value="P-loop_NTPase"/>
</dbReference>
<dbReference type="Pfam" id="PF00005">
    <property type="entry name" value="ABC_tran"/>
    <property type="match status" value="1"/>
</dbReference>
<evidence type="ECO:0000256" key="2">
    <source>
        <dbReference type="ARBA" id="ARBA00022741"/>
    </source>
</evidence>
<dbReference type="PANTHER" id="PTHR42794:SF1">
    <property type="entry name" value="HEMIN IMPORT ATP-BINDING PROTEIN HMUV"/>
    <property type="match status" value="1"/>
</dbReference>
<dbReference type="AlphaFoldDB" id="A0A2W1NPC2"/>
<dbReference type="InterPro" id="IPR003439">
    <property type="entry name" value="ABC_transporter-like_ATP-bd"/>
</dbReference>
<proteinExistence type="predicted"/>
<keyword evidence="4" id="KW-1278">Translocase</keyword>
<dbReference type="EMBL" id="QKSB01000003">
    <property type="protein sequence ID" value="PZE17482.1"/>
    <property type="molecule type" value="Genomic_DNA"/>
</dbReference>
<dbReference type="GO" id="GO:0005524">
    <property type="term" value="F:ATP binding"/>
    <property type="evidence" value="ECO:0007669"/>
    <property type="project" value="UniProtKB-KW"/>
</dbReference>
<name>A0A2W1NPC2_9FLAO</name>
<keyword evidence="8" id="KW-1185">Reference proteome</keyword>
<evidence type="ECO:0000259" key="6">
    <source>
        <dbReference type="PROSITE" id="PS50893"/>
    </source>
</evidence>
<accession>A0A2W1NPC2</accession>
<keyword evidence="1" id="KW-0813">Transport</keyword>
<evidence type="ECO:0000256" key="3">
    <source>
        <dbReference type="ARBA" id="ARBA00022840"/>
    </source>
</evidence>
<dbReference type="SMART" id="SM00382">
    <property type="entry name" value="AAA"/>
    <property type="match status" value="1"/>
</dbReference>